<comment type="catalytic activity">
    <reaction evidence="5">
        <text>4-phospho-D-erythronate + NAD(+) = (R)-3-hydroxy-2-oxo-4-phosphooxybutanoate + NADH + H(+)</text>
        <dbReference type="Rhea" id="RHEA:18829"/>
        <dbReference type="ChEBI" id="CHEBI:15378"/>
        <dbReference type="ChEBI" id="CHEBI:57540"/>
        <dbReference type="ChEBI" id="CHEBI:57945"/>
        <dbReference type="ChEBI" id="CHEBI:58538"/>
        <dbReference type="ChEBI" id="CHEBI:58766"/>
        <dbReference type="EC" id="1.1.1.290"/>
    </reaction>
</comment>
<dbReference type="HAMAP" id="MF_01825">
    <property type="entry name" value="PdxB"/>
    <property type="match status" value="1"/>
</dbReference>
<evidence type="ECO:0000313" key="8">
    <source>
        <dbReference type="EMBL" id="MBC5616754.1"/>
    </source>
</evidence>
<name>A0ABR7CM66_9BACT</name>
<feature type="binding site" evidence="5">
    <location>
        <position position="70"/>
    </location>
    <ligand>
        <name>substrate</name>
    </ligand>
</feature>
<feature type="active site" evidence="5">
    <location>
        <position position="212"/>
    </location>
</feature>
<dbReference type="RefSeq" id="WP_055204700.1">
    <property type="nucleotide sequence ID" value="NZ_JACOOK010000003.1"/>
</dbReference>
<comment type="subunit">
    <text evidence="5">Homodimer.</text>
</comment>
<dbReference type="InterPro" id="IPR020921">
    <property type="entry name" value="Erythronate-4-P_DHase"/>
</dbReference>
<evidence type="ECO:0000256" key="1">
    <source>
        <dbReference type="ARBA" id="ARBA00022490"/>
    </source>
</evidence>
<dbReference type="Proteomes" id="UP000636891">
    <property type="component" value="Unassembled WGS sequence"/>
</dbReference>
<dbReference type="PROSITE" id="PS00065">
    <property type="entry name" value="D_2_HYDROXYACID_DH_1"/>
    <property type="match status" value="1"/>
</dbReference>
<keyword evidence="4 5" id="KW-0664">Pyridoxine biosynthesis</keyword>
<dbReference type="CDD" id="cd12158">
    <property type="entry name" value="ErythrP_dh"/>
    <property type="match status" value="1"/>
</dbReference>
<keyword evidence="1 5" id="KW-0963">Cytoplasm</keyword>
<accession>A0ABR7CM66</accession>
<comment type="pathway">
    <text evidence="5">Cofactor biosynthesis; pyridoxine 5'-phosphate biosynthesis; pyridoxine 5'-phosphate from D-erythrose 4-phosphate: step 2/5.</text>
</comment>
<dbReference type="SUPFAM" id="SSF51735">
    <property type="entry name" value="NAD(P)-binding Rossmann-fold domains"/>
    <property type="match status" value="1"/>
</dbReference>
<protein>
    <recommendedName>
        <fullName evidence="5">Erythronate-4-phosphate dehydrogenase</fullName>
        <ecNumber evidence="5">1.1.1.290</ecNumber>
    </recommendedName>
</protein>
<feature type="active site" evidence="5">
    <location>
        <position position="241"/>
    </location>
</feature>
<feature type="active site" description="Proton donor" evidence="5">
    <location>
        <position position="258"/>
    </location>
</feature>
<comment type="similarity">
    <text evidence="5">Belongs to the D-isomer specific 2-hydroxyacid dehydrogenase family. PdxB subfamily.</text>
</comment>
<feature type="binding site" evidence="5">
    <location>
        <position position="49"/>
    </location>
    <ligand>
        <name>substrate</name>
    </ligand>
</feature>
<comment type="caution">
    <text evidence="5">Lacks conserved residue(s) required for the propagation of feature annotation.</text>
</comment>
<keyword evidence="9" id="KW-1185">Reference proteome</keyword>
<comment type="caution">
    <text evidence="8">The sequence shown here is derived from an EMBL/GenBank/DDBJ whole genome shotgun (WGS) entry which is preliminary data.</text>
</comment>
<keyword evidence="2 5" id="KW-0560">Oxidoreductase</keyword>
<evidence type="ECO:0000256" key="3">
    <source>
        <dbReference type="ARBA" id="ARBA00023027"/>
    </source>
</evidence>
<feature type="binding site" evidence="5">
    <location>
        <position position="150"/>
    </location>
    <ligand>
        <name>NAD(+)</name>
        <dbReference type="ChEBI" id="CHEBI:57540"/>
    </ligand>
</feature>
<reference evidence="8 9" key="1">
    <citation type="submission" date="2020-08" db="EMBL/GenBank/DDBJ databases">
        <title>Genome public.</title>
        <authorList>
            <person name="Liu C."/>
            <person name="Sun Q."/>
        </authorList>
    </citation>
    <scope>NUCLEOTIDE SEQUENCE [LARGE SCALE GENOMIC DNA]</scope>
    <source>
        <strain evidence="8 9">New-7</strain>
    </source>
</reference>
<dbReference type="Pfam" id="PF00389">
    <property type="entry name" value="2-Hacid_dh"/>
    <property type="match status" value="1"/>
</dbReference>
<organism evidence="8 9">
    <name type="scientific">Alistipes hominis</name>
    <dbReference type="NCBI Taxonomy" id="2763015"/>
    <lineage>
        <taxon>Bacteria</taxon>
        <taxon>Pseudomonadati</taxon>
        <taxon>Bacteroidota</taxon>
        <taxon>Bacteroidia</taxon>
        <taxon>Bacteroidales</taxon>
        <taxon>Rikenellaceae</taxon>
        <taxon>Alistipes</taxon>
    </lineage>
</organism>
<evidence type="ECO:0000256" key="5">
    <source>
        <dbReference type="HAMAP-Rule" id="MF_01825"/>
    </source>
</evidence>
<feature type="domain" description="D-isomer specific 2-hydroxyacid dehydrogenase NAD-binding" evidence="7">
    <location>
        <begin position="118"/>
        <end position="260"/>
    </location>
</feature>
<dbReference type="PANTHER" id="PTHR43761:SF1">
    <property type="entry name" value="D-ISOMER SPECIFIC 2-HYDROXYACID DEHYDROGENASE CATALYTIC DOMAIN-CONTAINING PROTEIN-RELATED"/>
    <property type="match status" value="1"/>
</dbReference>
<keyword evidence="3 5" id="KW-0520">NAD</keyword>
<dbReference type="InterPro" id="IPR036291">
    <property type="entry name" value="NAD(P)-bd_dom_sf"/>
</dbReference>
<comment type="function">
    <text evidence="5">Catalyzes the oxidation of erythronate-4-phosphate to 3-hydroxy-2-oxo-4-phosphonooxybutanoate.</text>
</comment>
<comment type="subcellular location">
    <subcellularLocation>
        <location evidence="5">Cytoplasm</location>
    </subcellularLocation>
</comment>
<dbReference type="EMBL" id="JACOOK010000003">
    <property type="protein sequence ID" value="MBC5616754.1"/>
    <property type="molecule type" value="Genomic_DNA"/>
</dbReference>
<sequence length="346" mass="37937">MNAKPYVLADCDIPFLKGVLEPYARVQYLKGSEISHCDAARADALVVRTRTHCDERLLGGTPVGLIATATIGHDHIDSEYCSRHGIAIATAQGCNARGVLQYVMAALAALAVRDEWSPADRTLGVVGVGNVGSLIAEYGELFGFRVLRCDPPKAERNPQDDYLPLGELLPQADIVTCHVPLNRTGNYPTLRMASASFFEAIKPGAIFINTSRGKIVDDEALIGALQSGRLSHAVVDTWNNEPDIHPTLLSLATFATPHIAGYSIQGKAAGTAAAVRAVSEFFGFPLNGWYPPQVTPSRADPNITWERMRETMPRYFRIEAETQRLRSAPSAFENIRNNYDYRTEFF</sequence>
<dbReference type="EC" id="1.1.1.290" evidence="5"/>
<dbReference type="SUPFAM" id="SSF52283">
    <property type="entry name" value="Formate/glycerate dehydrogenase catalytic domain-like"/>
    <property type="match status" value="1"/>
</dbReference>
<evidence type="ECO:0000259" key="6">
    <source>
        <dbReference type="Pfam" id="PF00389"/>
    </source>
</evidence>
<dbReference type="Pfam" id="PF02826">
    <property type="entry name" value="2-Hacid_dh_C"/>
    <property type="match status" value="1"/>
</dbReference>
<evidence type="ECO:0000313" key="9">
    <source>
        <dbReference type="Proteomes" id="UP000636891"/>
    </source>
</evidence>
<evidence type="ECO:0000256" key="4">
    <source>
        <dbReference type="ARBA" id="ARBA00023096"/>
    </source>
</evidence>
<proteinExistence type="inferred from homology"/>
<feature type="domain" description="D-isomer specific 2-hydroxyacid dehydrogenase catalytic" evidence="6">
    <location>
        <begin position="37"/>
        <end position="261"/>
    </location>
</feature>
<gene>
    <name evidence="5" type="primary">pdxB</name>
    <name evidence="8" type="ORF">H8S08_06940</name>
</gene>
<feature type="binding site" evidence="5">
    <location>
        <position position="261"/>
    </location>
    <ligand>
        <name>NAD(+)</name>
        <dbReference type="ChEBI" id="CHEBI:57540"/>
    </ligand>
</feature>
<dbReference type="InterPro" id="IPR050418">
    <property type="entry name" value="D-iso_2-hydroxyacid_DH_PdxB"/>
</dbReference>
<dbReference type="InterPro" id="IPR006140">
    <property type="entry name" value="D-isomer_DH_NAD-bd"/>
</dbReference>
<dbReference type="InterPro" id="IPR029752">
    <property type="entry name" value="D-isomer_DH_CS1"/>
</dbReference>
<evidence type="ECO:0000256" key="2">
    <source>
        <dbReference type="ARBA" id="ARBA00023002"/>
    </source>
</evidence>
<feature type="binding site" evidence="5">
    <location>
        <position position="262"/>
    </location>
    <ligand>
        <name>substrate</name>
    </ligand>
</feature>
<dbReference type="InterPro" id="IPR006139">
    <property type="entry name" value="D-isomer_2_OHA_DH_cat_dom"/>
</dbReference>
<dbReference type="PANTHER" id="PTHR43761">
    <property type="entry name" value="D-ISOMER SPECIFIC 2-HYDROXYACID DEHYDROGENASE FAMILY PROTEIN (AFU_ORTHOLOGUE AFUA_1G13630)"/>
    <property type="match status" value="1"/>
</dbReference>
<evidence type="ECO:0000259" key="7">
    <source>
        <dbReference type="Pfam" id="PF02826"/>
    </source>
</evidence>
<feature type="binding site" evidence="5">
    <location>
        <position position="236"/>
    </location>
    <ligand>
        <name>NAD(+)</name>
        <dbReference type="ChEBI" id="CHEBI:57540"/>
    </ligand>
</feature>
<dbReference type="Gene3D" id="3.40.50.720">
    <property type="entry name" value="NAD(P)-binding Rossmann-like Domain"/>
    <property type="match status" value="2"/>
</dbReference>